<comment type="function">
    <text evidence="4">Regulatory subunit of the dimeric UBA3-ULA1 E1 enzyme.</text>
</comment>
<evidence type="ECO:0000313" key="7">
    <source>
        <dbReference type="Proteomes" id="UP000008493"/>
    </source>
</evidence>
<organism evidence="6 7">
    <name type="scientific">Agaricus bisporus var. burnettii (strain JB137-S8 / ATCC MYA-4627 / FGSC 10392)</name>
    <name type="common">White button mushroom</name>
    <dbReference type="NCBI Taxonomy" id="597362"/>
    <lineage>
        <taxon>Eukaryota</taxon>
        <taxon>Fungi</taxon>
        <taxon>Dikarya</taxon>
        <taxon>Basidiomycota</taxon>
        <taxon>Agaricomycotina</taxon>
        <taxon>Agaricomycetes</taxon>
        <taxon>Agaricomycetidae</taxon>
        <taxon>Agaricales</taxon>
        <taxon>Agaricineae</taxon>
        <taxon>Agaricaceae</taxon>
        <taxon>Agaricus</taxon>
    </lineage>
</organism>
<dbReference type="FunCoup" id="K5XS10">
    <property type="interactions" value="808"/>
</dbReference>
<dbReference type="eggNOG" id="KOG2016">
    <property type="taxonomic scope" value="Eukaryota"/>
</dbReference>
<reference evidence="7" key="1">
    <citation type="journal article" date="2012" name="Proc. Natl. Acad. Sci. U.S.A.">
        <title>Genome sequence of the button mushroom Agaricus bisporus reveals mechanisms governing adaptation to a humic-rich ecological niche.</title>
        <authorList>
            <person name="Morin E."/>
            <person name="Kohler A."/>
            <person name="Baker A.R."/>
            <person name="Foulongne-Oriol M."/>
            <person name="Lombard V."/>
            <person name="Nagy L.G."/>
            <person name="Ohm R.A."/>
            <person name="Patyshakuliyeva A."/>
            <person name="Brun A."/>
            <person name="Aerts A.L."/>
            <person name="Bailey A.M."/>
            <person name="Billette C."/>
            <person name="Coutinho P.M."/>
            <person name="Deakin G."/>
            <person name="Doddapaneni H."/>
            <person name="Floudas D."/>
            <person name="Grimwood J."/>
            <person name="Hilden K."/>
            <person name="Kuees U."/>
            <person name="LaButti K.M."/>
            <person name="Lapidus A."/>
            <person name="Lindquist E.A."/>
            <person name="Lucas S.M."/>
            <person name="Murat C."/>
            <person name="Riley R.W."/>
            <person name="Salamov A.A."/>
            <person name="Schmutz J."/>
            <person name="Subramanian V."/>
            <person name="Woesten H.A.B."/>
            <person name="Xu J."/>
            <person name="Eastwood D.C."/>
            <person name="Foster G.D."/>
            <person name="Sonnenberg A.S."/>
            <person name="Cullen D."/>
            <person name="de Vries R.P."/>
            <person name="Lundell T."/>
            <person name="Hibbett D.S."/>
            <person name="Henrissat B."/>
            <person name="Burton K.S."/>
            <person name="Kerrigan R.W."/>
            <person name="Challen M.P."/>
            <person name="Grigoriev I.V."/>
            <person name="Martin F."/>
        </authorList>
    </citation>
    <scope>NUCLEOTIDE SEQUENCE [LARGE SCALE GENOMIC DNA]</scope>
    <source>
        <strain evidence="7">JB137-S8 / ATCC MYA-4627 / FGSC 10392</strain>
    </source>
</reference>
<dbReference type="Gene3D" id="3.40.50.720">
    <property type="entry name" value="NAD(P)-binding Rossmann-like Domain"/>
    <property type="match status" value="1"/>
</dbReference>
<keyword evidence="3 4" id="KW-0833">Ubl conjugation pathway</keyword>
<dbReference type="RefSeq" id="XP_007331560.1">
    <property type="nucleotide sequence ID" value="XM_007331498.1"/>
</dbReference>
<dbReference type="SUPFAM" id="SSF69572">
    <property type="entry name" value="Activating enzymes of the ubiquitin-like proteins"/>
    <property type="match status" value="1"/>
</dbReference>
<feature type="region of interest" description="Disordered" evidence="5">
    <location>
        <begin position="1"/>
        <end position="23"/>
    </location>
</feature>
<dbReference type="Proteomes" id="UP000008493">
    <property type="component" value="Unassembled WGS sequence"/>
</dbReference>
<dbReference type="UniPathway" id="UPA00885"/>
<dbReference type="GO" id="GO:0019781">
    <property type="term" value="F:NEDD8 activating enzyme activity"/>
    <property type="evidence" value="ECO:0007669"/>
    <property type="project" value="UniProtKB-UniRule"/>
</dbReference>
<feature type="compositionally biased region" description="Polar residues" evidence="5">
    <location>
        <begin position="1"/>
        <end position="16"/>
    </location>
</feature>
<dbReference type="OrthoDB" id="1708823at2759"/>
<dbReference type="GO" id="GO:0005737">
    <property type="term" value="C:cytoplasm"/>
    <property type="evidence" value="ECO:0007669"/>
    <property type="project" value="TreeGrafter"/>
</dbReference>
<dbReference type="STRING" id="597362.K5XS10"/>
<dbReference type="KEGG" id="abp:AGABI1DRAFT121803"/>
<name>K5XS10_AGABU</name>
<gene>
    <name evidence="6" type="ORF">AGABI1DRAFT_121803</name>
</gene>
<dbReference type="AlphaFoldDB" id="K5XS10"/>
<accession>K5XS10</accession>
<dbReference type="PANTHER" id="PTHR10953:SF29">
    <property type="entry name" value="NEDD8-ACTIVATING ENZYME E1 REGULATORY SUBUNIT"/>
    <property type="match status" value="1"/>
</dbReference>
<dbReference type="InterPro" id="IPR045886">
    <property type="entry name" value="ThiF/MoeB/HesA"/>
</dbReference>
<dbReference type="InterPro" id="IPR035985">
    <property type="entry name" value="Ubiquitin-activating_enz"/>
</dbReference>
<keyword evidence="7" id="KW-1185">Reference proteome</keyword>
<evidence type="ECO:0000256" key="3">
    <source>
        <dbReference type="ARBA" id="ARBA00022786"/>
    </source>
</evidence>
<dbReference type="OMA" id="KLITHQY"/>
<evidence type="ECO:0000256" key="2">
    <source>
        <dbReference type="ARBA" id="ARBA00006868"/>
    </source>
</evidence>
<dbReference type="InParanoid" id="K5XS10"/>
<dbReference type="InterPro" id="IPR030667">
    <property type="entry name" value="APP-BP1"/>
</dbReference>
<dbReference type="EMBL" id="JH971394">
    <property type="protein sequence ID" value="EKM77690.1"/>
    <property type="molecule type" value="Genomic_DNA"/>
</dbReference>
<dbReference type="GO" id="GO:0045116">
    <property type="term" value="P:protein neddylation"/>
    <property type="evidence" value="ECO:0007669"/>
    <property type="project" value="UniProtKB-UniRule"/>
</dbReference>
<dbReference type="GeneID" id="18825820"/>
<comment type="pathway">
    <text evidence="1 4">Protein modification; protein neddylation.</text>
</comment>
<evidence type="ECO:0000256" key="1">
    <source>
        <dbReference type="ARBA" id="ARBA00005032"/>
    </source>
</evidence>
<evidence type="ECO:0000256" key="5">
    <source>
        <dbReference type="SAM" id="MobiDB-lite"/>
    </source>
</evidence>
<protein>
    <recommendedName>
        <fullName evidence="4">NEDD8-activating enzyme E1 regulatory subunit</fullName>
    </recommendedName>
</protein>
<evidence type="ECO:0000313" key="6">
    <source>
        <dbReference type="EMBL" id="EKM77690.1"/>
    </source>
</evidence>
<dbReference type="PANTHER" id="PTHR10953">
    <property type="entry name" value="UBIQUITIN-ACTIVATING ENZYME E1"/>
    <property type="match status" value="1"/>
</dbReference>
<comment type="similarity">
    <text evidence="2 4">Belongs to the ubiquitin-activating E1 family. ULA1 subfamily.</text>
</comment>
<dbReference type="HOGENOM" id="CLU_019618_2_1_1"/>
<dbReference type="Gene3D" id="3.40.50.12550">
    <property type="entry name" value="Ubiquitin-activating enzyme E1, inactive adenylation domain, subdomain 2"/>
    <property type="match status" value="1"/>
</dbReference>
<sequence>MSLETQNIEQATTAITSDAPDSKTRRYDRQLRLWAATGQAALESAHILVASSAATCTSILKNLVLPGVGAFTILDDTIVTPADAGNNFFLEGPHSIGKSRAQEAVRLLGELNDGVRGYADTRSVEDLLAAGKSELFKYTLVIAHNLPQSQLETLSQLLWEDEDAPPLVVVRSAGFLAEFFIQQHEHTVIESHSDDRPSLRIDKPFPALLQYAQSLDLEALDPTEHGHVPYVYILIKAMEKWNREHDGIPPRGTVERNAYKDSVLQMKHKSDEENFDEAASQAYRSFLETKVPSEIAQLFDDPKLQTLDAMSPPFFHLVAALKKFAAQPPYTLPLTSMLPDMKASTEAYITLQKLYKKQAEQEKAIFKSFISPNVKIDDDMIDTFVRNAHAIRVIRTSSWNSIDRDSAKLENALASSPKALAIHLALSAASSLASKTPSPPGEIPSYTVEDILQEARSLLPSGVSLPTEFEDMAGEIARTPNSDLPNTAALIGGLVAQESIKMITKQYIPISDVCTVDLVEASTEILGRT</sequence>
<dbReference type="PIRSF" id="PIRSF039099">
    <property type="entry name" value="APP-BP1"/>
    <property type="match status" value="1"/>
</dbReference>
<evidence type="ECO:0000256" key="4">
    <source>
        <dbReference type="PIRNR" id="PIRNR039099"/>
    </source>
</evidence>
<proteinExistence type="inferred from homology"/>